<gene>
    <name evidence="1" type="ORF">APHIGO_LOCUS6449</name>
</gene>
<evidence type="ECO:0000313" key="1">
    <source>
        <dbReference type="EMBL" id="CAH1725347.1"/>
    </source>
</evidence>
<protein>
    <submittedName>
        <fullName evidence="1">Uncharacterized protein</fullName>
    </submittedName>
</protein>
<name>A0A9P0J761_APHGO</name>
<organism evidence="1 2">
    <name type="scientific">Aphis gossypii</name>
    <name type="common">Cotton aphid</name>
    <dbReference type="NCBI Taxonomy" id="80765"/>
    <lineage>
        <taxon>Eukaryota</taxon>
        <taxon>Metazoa</taxon>
        <taxon>Ecdysozoa</taxon>
        <taxon>Arthropoda</taxon>
        <taxon>Hexapoda</taxon>
        <taxon>Insecta</taxon>
        <taxon>Pterygota</taxon>
        <taxon>Neoptera</taxon>
        <taxon>Paraneoptera</taxon>
        <taxon>Hemiptera</taxon>
        <taxon>Sternorrhyncha</taxon>
        <taxon>Aphidomorpha</taxon>
        <taxon>Aphidoidea</taxon>
        <taxon>Aphididae</taxon>
        <taxon>Aphidini</taxon>
        <taxon>Aphis</taxon>
        <taxon>Aphis</taxon>
    </lineage>
</organism>
<keyword evidence="2" id="KW-1185">Reference proteome</keyword>
<proteinExistence type="predicted"/>
<reference evidence="1" key="2">
    <citation type="submission" date="2022-10" db="EMBL/GenBank/DDBJ databases">
        <authorList>
            <consortium name="ENA_rothamsted_submissions"/>
            <consortium name="culmorum"/>
            <person name="King R."/>
        </authorList>
    </citation>
    <scope>NUCLEOTIDE SEQUENCE</scope>
</reference>
<dbReference type="Proteomes" id="UP001154329">
    <property type="component" value="Chromosome 2"/>
</dbReference>
<dbReference type="AlphaFoldDB" id="A0A9P0J761"/>
<reference evidence="1" key="1">
    <citation type="submission" date="2022-02" db="EMBL/GenBank/DDBJ databases">
        <authorList>
            <person name="King R."/>
        </authorList>
    </citation>
    <scope>NUCLEOTIDE SEQUENCE</scope>
</reference>
<sequence>MEINTINMYAFFDFNSYIIVKSPKPDFQYIIIIVTCALSISEKKLELSHLYNEFNTNIIIYKKKKRFWILTIYCNSKGHTHVYIR</sequence>
<accession>A0A9P0J761</accession>
<evidence type="ECO:0000313" key="2">
    <source>
        <dbReference type="Proteomes" id="UP001154329"/>
    </source>
</evidence>
<dbReference type="EMBL" id="OU899035">
    <property type="protein sequence ID" value="CAH1725347.1"/>
    <property type="molecule type" value="Genomic_DNA"/>
</dbReference>